<dbReference type="CDD" id="cd06260">
    <property type="entry name" value="DUF820-like"/>
    <property type="match status" value="1"/>
</dbReference>
<gene>
    <name evidence="2" type="ORF">GCU69_04995</name>
</gene>
<evidence type="ECO:0000259" key="1">
    <source>
        <dbReference type="Pfam" id="PF05685"/>
    </source>
</evidence>
<feature type="domain" description="Putative restriction endonuclease" evidence="1">
    <location>
        <begin position="27"/>
        <end position="187"/>
    </location>
</feature>
<comment type="caution">
    <text evidence="2">The sequence shown here is derived from an EMBL/GenBank/DDBJ whole genome shotgun (WGS) entry which is preliminary data.</text>
</comment>
<proteinExistence type="predicted"/>
<dbReference type="EMBL" id="WHPN01000106">
    <property type="protein sequence ID" value="KAF4410229.1"/>
    <property type="molecule type" value="Genomic_DNA"/>
</dbReference>
<dbReference type="Proteomes" id="UP000621266">
    <property type="component" value="Unassembled WGS sequence"/>
</dbReference>
<dbReference type="InterPro" id="IPR012296">
    <property type="entry name" value="Nuclease_put_TT1808"/>
</dbReference>
<keyword evidence="3" id="KW-1185">Reference proteome</keyword>
<dbReference type="Gene3D" id="3.90.1570.10">
    <property type="entry name" value="tt1808, chain A"/>
    <property type="match status" value="1"/>
</dbReference>
<evidence type="ECO:0000313" key="3">
    <source>
        <dbReference type="Proteomes" id="UP000621266"/>
    </source>
</evidence>
<evidence type="ECO:0000313" key="2">
    <source>
        <dbReference type="EMBL" id="KAF4410229.1"/>
    </source>
</evidence>
<protein>
    <submittedName>
        <fullName evidence="2">Uma2 family endonuclease</fullName>
    </submittedName>
</protein>
<reference evidence="2 3" key="1">
    <citation type="submission" date="2019-10" db="EMBL/GenBank/DDBJ databases">
        <title>Streptomyces tenebrisbrunneis sp.nov., an endogenous actinomycete isolated from of Lycium ruthenicum.</title>
        <authorList>
            <person name="Ma L."/>
        </authorList>
    </citation>
    <scope>NUCLEOTIDE SEQUENCE [LARGE SCALE GENOMIC DNA]</scope>
    <source>
        <strain evidence="2 3">TRM 66187</strain>
    </source>
</reference>
<keyword evidence="2" id="KW-0255">Endonuclease</keyword>
<dbReference type="PANTHER" id="PTHR35400:SF3">
    <property type="entry name" value="SLL1072 PROTEIN"/>
    <property type="match status" value="1"/>
</dbReference>
<dbReference type="PANTHER" id="PTHR35400">
    <property type="entry name" value="SLR1083 PROTEIN"/>
    <property type="match status" value="1"/>
</dbReference>
<dbReference type="GO" id="GO:0004519">
    <property type="term" value="F:endonuclease activity"/>
    <property type="evidence" value="ECO:0007669"/>
    <property type="project" value="UniProtKB-KW"/>
</dbReference>
<organism evidence="2 3">
    <name type="scientific">Streptomyces lycii</name>
    <dbReference type="NCBI Taxonomy" id="2654337"/>
    <lineage>
        <taxon>Bacteria</taxon>
        <taxon>Bacillati</taxon>
        <taxon>Actinomycetota</taxon>
        <taxon>Actinomycetes</taxon>
        <taxon>Kitasatosporales</taxon>
        <taxon>Streptomycetaceae</taxon>
        <taxon>Streptomyces</taxon>
    </lineage>
</organism>
<keyword evidence="2" id="KW-0540">Nuclease</keyword>
<accession>A0ABQ7FMS4</accession>
<dbReference type="SUPFAM" id="SSF52980">
    <property type="entry name" value="Restriction endonuclease-like"/>
    <property type="match status" value="1"/>
</dbReference>
<dbReference type="InterPro" id="IPR011335">
    <property type="entry name" value="Restrct_endonuc-II-like"/>
</dbReference>
<keyword evidence="2" id="KW-0378">Hydrolase</keyword>
<dbReference type="InterPro" id="IPR008538">
    <property type="entry name" value="Uma2"/>
</dbReference>
<name>A0ABQ7FMS4_9ACTN</name>
<dbReference type="Pfam" id="PF05685">
    <property type="entry name" value="Uma2"/>
    <property type="match status" value="1"/>
</dbReference>
<sequence>MDARAPVTISDPVPADFGELCRTVEALHLPDGYRAEIIRGKIVVSPWSRAYYWRPVKSLRRQLEPHAPEGHDADTAPFLFVFPEAARAYGPDLFVADEAAFEHHSVRIPGEALSLVAQLTPVSAKDEDWSEKLAVYGRQVPVYLLVDMQAETVTVFWGPSGQGYRSRTTVPFGEKLRVPEPFGFELDTDGFAAPGEATAAGTAGTP</sequence>